<organism evidence="1 2">
    <name type="scientific">Deinococcus ruber</name>
    <dbReference type="NCBI Taxonomy" id="1848197"/>
    <lineage>
        <taxon>Bacteria</taxon>
        <taxon>Thermotogati</taxon>
        <taxon>Deinococcota</taxon>
        <taxon>Deinococci</taxon>
        <taxon>Deinococcales</taxon>
        <taxon>Deinococcaceae</taxon>
        <taxon>Deinococcus</taxon>
    </lineage>
</organism>
<sequence length="259" mass="28923">MTDLLVISIEGQSIQAIPNKQHEYTMTTEQVALGYGVGEEAIRSHKARRPDELIEGKHWVVAISNTLGGQQEMTLWTKRGIIRLGFFIRSARARMFRDMAEDLVFRKWEDAERGQPAPADALISARLIAASTGQSSKAVAMMMRRSDVLPTHHCVDPQYRTPAYLWPLVQVEAFLIGRSMAHLPLTAFTGEARPGVVQVQQNKRLNVPKHKALAPAAVQNYMTEAERLGAQLARELTEEFVRAELPARLRAMLTKGVTA</sequence>
<dbReference type="Proteomes" id="UP000603865">
    <property type="component" value="Unassembled WGS sequence"/>
</dbReference>
<reference evidence="1" key="2">
    <citation type="submission" date="2020-09" db="EMBL/GenBank/DDBJ databases">
        <authorList>
            <person name="Sun Q."/>
            <person name="Ohkuma M."/>
        </authorList>
    </citation>
    <scope>NUCLEOTIDE SEQUENCE</scope>
    <source>
        <strain evidence="1">JCM 31311</strain>
    </source>
</reference>
<reference evidence="1" key="1">
    <citation type="journal article" date="2014" name="Int. J. Syst. Evol. Microbiol.">
        <title>Complete genome sequence of Corynebacterium casei LMG S-19264T (=DSM 44701T), isolated from a smear-ripened cheese.</title>
        <authorList>
            <consortium name="US DOE Joint Genome Institute (JGI-PGF)"/>
            <person name="Walter F."/>
            <person name="Albersmeier A."/>
            <person name="Kalinowski J."/>
            <person name="Ruckert C."/>
        </authorList>
    </citation>
    <scope>NUCLEOTIDE SEQUENCE</scope>
    <source>
        <strain evidence="1">JCM 31311</strain>
    </source>
</reference>
<dbReference type="EMBL" id="BMQL01000004">
    <property type="protein sequence ID" value="GGR00076.1"/>
    <property type="molecule type" value="Genomic_DNA"/>
</dbReference>
<gene>
    <name evidence="1" type="ORF">GCM10008957_10960</name>
</gene>
<evidence type="ECO:0000313" key="2">
    <source>
        <dbReference type="Proteomes" id="UP000603865"/>
    </source>
</evidence>
<proteinExistence type="predicted"/>
<evidence type="ECO:0000313" key="1">
    <source>
        <dbReference type="EMBL" id="GGR00076.1"/>
    </source>
</evidence>
<name>A0A918C226_9DEIO</name>
<comment type="caution">
    <text evidence="1">The sequence shown here is derived from an EMBL/GenBank/DDBJ whole genome shotgun (WGS) entry which is preliminary data.</text>
</comment>
<keyword evidence="2" id="KW-1185">Reference proteome</keyword>
<accession>A0A918C226</accession>
<protein>
    <submittedName>
        <fullName evidence="1">Uncharacterized protein</fullName>
    </submittedName>
</protein>
<dbReference type="RefSeq" id="WP_189088518.1">
    <property type="nucleotide sequence ID" value="NZ_BMQL01000004.1"/>
</dbReference>
<dbReference type="AlphaFoldDB" id="A0A918C226"/>